<reference evidence="2" key="1">
    <citation type="submission" date="2013-01" db="EMBL/GenBank/DDBJ databases">
        <title>Draft Genome Sequence of a Mulberry Tree, Morus notabilis C.K. Schneid.</title>
        <authorList>
            <person name="He N."/>
            <person name="Zhao S."/>
        </authorList>
    </citation>
    <scope>NUCLEOTIDE SEQUENCE</scope>
</reference>
<accession>W9QYJ8</accession>
<keyword evidence="2" id="KW-1185">Reference proteome</keyword>
<dbReference type="AlphaFoldDB" id="W9QYJ8"/>
<evidence type="ECO:0000313" key="1">
    <source>
        <dbReference type="EMBL" id="EXB51038.1"/>
    </source>
</evidence>
<evidence type="ECO:0000313" key="2">
    <source>
        <dbReference type="Proteomes" id="UP000030645"/>
    </source>
</evidence>
<dbReference type="EMBL" id="KE344020">
    <property type="protein sequence ID" value="EXB51038.1"/>
    <property type="molecule type" value="Genomic_DNA"/>
</dbReference>
<gene>
    <name evidence="1" type="ORF">L484_023740</name>
</gene>
<organism evidence="1 2">
    <name type="scientific">Morus notabilis</name>
    <dbReference type="NCBI Taxonomy" id="981085"/>
    <lineage>
        <taxon>Eukaryota</taxon>
        <taxon>Viridiplantae</taxon>
        <taxon>Streptophyta</taxon>
        <taxon>Embryophyta</taxon>
        <taxon>Tracheophyta</taxon>
        <taxon>Spermatophyta</taxon>
        <taxon>Magnoliopsida</taxon>
        <taxon>eudicotyledons</taxon>
        <taxon>Gunneridae</taxon>
        <taxon>Pentapetalae</taxon>
        <taxon>rosids</taxon>
        <taxon>fabids</taxon>
        <taxon>Rosales</taxon>
        <taxon>Moraceae</taxon>
        <taxon>Moreae</taxon>
        <taxon>Morus</taxon>
    </lineage>
</organism>
<name>W9QYJ8_9ROSA</name>
<sequence>MGPELYTDDAGSGDFCEEKRKTPAGLRGVIRRALRLLIVLWTLFVYTPRVHRNKNHDNWRSDNEVPTRTVTPVIAFEMAMAALATVPTKDTNCEKGEKEKNMGSTSKFGISRCKYRESDLPINLLFSALVSEVDLQVNPESIDSACDTALPINLEFTGHVWIYWQIKDLLANQGFIGSWHM</sequence>
<dbReference type="Proteomes" id="UP000030645">
    <property type="component" value="Unassembled WGS sequence"/>
</dbReference>
<proteinExistence type="predicted"/>
<protein>
    <submittedName>
        <fullName evidence="1">Uncharacterized protein</fullName>
    </submittedName>
</protein>